<keyword evidence="6 12" id="KW-1133">Transmembrane helix</keyword>
<feature type="region of interest" description="Disordered" evidence="14">
    <location>
        <begin position="621"/>
        <end position="647"/>
    </location>
</feature>
<dbReference type="Gene3D" id="6.10.250.1670">
    <property type="match status" value="1"/>
</dbReference>
<evidence type="ECO:0000256" key="5">
    <source>
        <dbReference type="ARBA" id="ARBA00022900"/>
    </source>
</evidence>
<dbReference type="Proteomes" id="UP000694383">
    <property type="component" value="Unplaced"/>
</dbReference>
<dbReference type="PROSITE" id="PS00319">
    <property type="entry name" value="APP_CUBD"/>
    <property type="match status" value="1"/>
</dbReference>
<reference evidence="18" key="1">
    <citation type="submission" date="2025-08" db="UniProtKB">
        <authorList>
            <consortium name="Ensembl"/>
        </authorList>
    </citation>
    <scope>IDENTIFICATION</scope>
</reference>
<feature type="domain" description="E1" evidence="16">
    <location>
        <begin position="29"/>
        <end position="240"/>
    </location>
</feature>
<dbReference type="PROSITE" id="PS51869">
    <property type="entry name" value="APP_E1"/>
    <property type="match status" value="1"/>
</dbReference>
<feature type="domain" description="E2" evidence="17">
    <location>
        <begin position="338"/>
        <end position="562"/>
    </location>
</feature>
<dbReference type="PROSITE" id="PS51870">
    <property type="entry name" value="APP_E2"/>
    <property type="match status" value="1"/>
</dbReference>
<evidence type="ECO:0000256" key="10">
    <source>
        <dbReference type="ARBA" id="ARBA00023180"/>
    </source>
</evidence>
<feature type="disulfide bond" evidence="11">
    <location>
        <begin position="209"/>
        <end position="237"/>
    </location>
</feature>
<dbReference type="Gene3D" id="3.30.1490.140">
    <property type="entry name" value="Amyloidogenic glycoprotein, copper-binding domain"/>
    <property type="match status" value="1"/>
</dbReference>
<evidence type="ECO:0000256" key="12">
    <source>
        <dbReference type="RuleBase" id="RU367156"/>
    </source>
</evidence>
<dbReference type="Gene3D" id="3.90.570.10">
    <property type="entry name" value="Amyloidogenic glycoprotein, heparin-binding domain"/>
    <property type="match status" value="1"/>
</dbReference>
<dbReference type="InterPro" id="IPR024329">
    <property type="entry name" value="Amyloid_glyco_E2_domain"/>
</dbReference>
<feature type="compositionally biased region" description="Basic and acidic residues" evidence="14">
    <location>
        <begin position="627"/>
        <end position="638"/>
    </location>
</feature>
<proteinExistence type="inferred from homology"/>
<dbReference type="Pfam" id="PF12924">
    <property type="entry name" value="APP_Cu_bd"/>
    <property type="match status" value="1"/>
</dbReference>
<keyword evidence="3 12" id="KW-0812">Transmembrane</keyword>
<evidence type="ECO:0000256" key="2">
    <source>
        <dbReference type="ARBA" id="ARBA00022690"/>
    </source>
</evidence>
<dbReference type="Pfam" id="PF02177">
    <property type="entry name" value="APP_N"/>
    <property type="match status" value="1"/>
</dbReference>
<keyword evidence="7 12" id="KW-0034">Amyloid</keyword>
<keyword evidence="2" id="KW-0646">Protease inhibitor</keyword>
<accession>A0A8C7ZLM3</accession>
<dbReference type="InterPro" id="IPR015849">
    <property type="entry name" value="Amyloid_glyco_heparin-bd"/>
</dbReference>
<dbReference type="GO" id="GO:0005102">
    <property type="term" value="F:signaling receptor binding"/>
    <property type="evidence" value="ECO:0007669"/>
    <property type="project" value="TreeGrafter"/>
</dbReference>
<dbReference type="InterPro" id="IPR013803">
    <property type="entry name" value="Amyloid_glyco_Abeta"/>
</dbReference>
<dbReference type="GO" id="GO:0008201">
    <property type="term" value="F:heparin binding"/>
    <property type="evidence" value="ECO:0007669"/>
    <property type="project" value="UniProtKB-UniRule"/>
</dbReference>
<dbReference type="GO" id="GO:0007417">
    <property type="term" value="P:central nervous system development"/>
    <property type="evidence" value="ECO:0007669"/>
    <property type="project" value="TreeGrafter"/>
</dbReference>
<evidence type="ECO:0000313" key="19">
    <source>
        <dbReference type="Proteomes" id="UP000694383"/>
    </source>
</evidence>
<evidence type="ECO:0000256" key="3">
    <source>
        <dbReference type="ARBA" id="ARBA00022692"/>
    </source>
</evidence>
<keyword evidence="10" id="KW-0325">Glycoprotein</keyword>
<dbReference type="SUPFAM" id="SSF56491">
    <property type="entry name" value="A heparin-binding domain"/>
    <property type="match status" value="1"/>
</dbReference>
<evidence type="ECO:0000256" key="8">
    <source>
        <dbReference type="ARBA" id="ARBA00023136"/>
    </source>
</evidence>
<dbReference type="InterPro" id="IPR019543">
    <property type="entry name" value="APP_amyloid_C"/>
</dbReference>
<dbReference type="GO" id="GO:0005798">
    <property type="term" value="C:Golgi-associated vesicle"/>
    <property type="evidence" value="ECO:0007669"/>
    <property type="project" value="UniProtKB-UniRule"/>
</dbReference>
<dbReference type="Gene3D" id="2.30.29.30">
    <property type="entry name" value="Pleckstrin-homology domain (PH domain)/Phosphotyrosine-binding domain (PTB)"/>
    <property type="match status" value="1"/>
</dbReference>
<dbReference type="PRINTS" id="PR00203">
    <property type="entry name" value="AMYLOIDA4"/>
</dbReference>
<evidence type="ECO:0000259" key="16">
    <source>
        <dbReference type="PROSITE" id="PS51869"/>
    </source>
</evidence>
<evidence type="ECO:0000256" key="4">
    <source>
        <dbReference type="ARBA" id="ARBA00022729"/>
    </source>
</evidence>
<dbReference type="InterPro" id="IPR019745">
    <property type="entry name" value="Amyloid_glyco_intracell_CS"/>
</dbReference>
<keyword evidence="13" id="KW-0175">Coiled coil</keyword>
<dbReference type="SUPFAM" id="SSF109843">
    <property type="entry name" value="CAPPD, an extracellular domain of amyloid beta A4 protein"/>
    <property type="match status" value="1"/>
</dbReference>
<keyword evidence="4 15" id="KW-0732">Signal</keyword>
<dbReference type="InterPro" id="IPR011178">
    <property type="entry name" value="Amyloid_glyco_Cu-bd"/>
</dbReference>
<dbReference type="GO" id="GO:0005769">
    <property type="term" value="C:early endosome"/>
    <property type="evidence" value="ECO:0007669"/>
    <property type="project" value="TreeGrafter"/>
</dbReference>
<dbReference type="InterPro" id="IPR036176">
    <property type="entry name" value="E2_sf"/>
</dbReference>
<dbReference type="InterPro" id="IPR008154">
    <property type="entry name" value="Amyloid_glyco_extra"/>
</dbReference>
<evidence type="ECO:0000256" key="11">
    <source>
        <dbReference type="PROSITE-ProRule" id="PRU01217"/>
    </source>
</evidence>
<evidence type="ECO:0000313" key="18">
    <source>
        <dbReference type="Ensembl" id="ENSOSIP00000043692.1"/>
    </source>
</evidence>
<keyword evidence="8 12" id="KW-0472">Membrane</keyword>
<keyword evidence="12" id="KW-1003">Cell membrane</keyword>
<organism evidence="18 19">
    <name type="scientific">Oryzias sinensis</name>
    <name type="common">Chinese medaka</name>
    <dbReference type="NCBI Taxonomy" id="183150"/>
    <lineage>
        <taxon>Eukaryota</taxon>
        <taxon>Metazoa</taxon>
        <taxon>Chordata</taxon>
        <taxon>Craniata</taxon>
        <taxon>Vertebrata</taxon>
        <taxon>Euteleostomi</taxon>
        <taxon>Actinopterygii</taxon>
        <taxon>Neopterygii</taxon>
        <taxon>Teleostei</taxon>
        <taxon>Neoteleostei</taxon>
        <taxon>Acanthomorphata</taxon>
        <taxon>Ovalentaria</taxon>
        <taxon>Atherinomorphae</taxon>
        <taxon>Beloniformes</taxon>
        <taxon>Adrianichthyidae</taxon>
        <taxon>Oryziinae</taxon>
        <taxon>Oryzias</taxon>
    </lineage>
</organism>
<evidence type="ECO:0000256" key="9">
    <source>
        <dbReference type="ARBA" id="ARBA00023157"/>
    </source>
</evidence>
<dbReference type="GO" id="GO:0005794">
    <property type="term" value="C:Golgi apparatus"/>
    <property type="evidence" value="ECO:0007669"/>
    <property type="project" value="TreeGrafter"/>
</dbReference>
<feature type="chain" id="PRO_5034367571" description="Amyloid-beta A4 protein" evidence="15">
    <location>
        <begin position="19"/>
        <end position="759"/>
    </location>
</feature>
<evidence type="ECO:0000256" key="6">
    <source>
        <dbReference type="ARBA" id="ARBA00022989"/>
    </source>
</evidence>
<name>A0A8C7ZLM3_9TELE</name>
<reference evidence="18" key="2">
    <citation type="submission" date="2025-09" db="UniProtKB">
        <authorList>
            <consortium name="Ensembl"/>
        </authorList>
    </citation>
    <scope>IDENTIFICATION</scope>
</reference>
<dbReference type="Pfam" id="PF10515">
    <property type="entry name" value="APP_amyloid"/>
    <property type="match status" value="1"/>
</dbReference>
<dbReference type="GO" id="GO:0005886">
    <property type="term" value="C:plasma membrane"/>
    <property type="evidence" value="ECO:0007669"/>
    <property type="project" value="UniProtKB-SubCell"/>
</dbReference>
<protein>
    <recommendedName>
        <fullName evidence="12">Amyloid-beta A4 protein</fullName>
    </recommendedName>
</protein>
<feature type="region of interest" description="GFLD subdomain" evidence="11">
    <location>
        <begin position="29"/>
        <end position="174"/>
    </location>
</feature>
<dbReference type="GO" id="GO:0004867">
    <property type="term" value="F:serine-type endopeptidase inhibitor activity"/>
    <property type="evidence" value="ECO:0007669"/>
    <property type="project" value="UniProtKB-KW"/>
</dbReference>
<dbReference type="GO" id="GO:0045121">
    <property type="term" value="C:membrane raft"/>
    <property type="evidence" value="ECO:0007669"/>
    <property type="project" value="TreeGrafter"/>
</dbReference>
<feature type="region of interest" description="CuBD subdomain" evidence="11">
    <location>
        <begin position="182"/>
        <end position="240"/>
    </location>
</feature>
<evidence type="ECO:0000256" key="15">
    <source>
        <dbReference type="SAM" id="SignalP"/>
    </source>
</evidence>
<dbReference type="InterPro" id="IPR019744">
    <property type="entry name" value="APP_CUBD_CS"/>
</dbReference>
<dbReference type="GO" id="GO:0046914">
    <property type="term" value="F:transition metal ion binding"/>
    <property type="evidence" value="ECO:0007669"/>
    <property type="project" value="InterPro"/>
</dbReference>
<evidence type="ECO:0000256" key="7">
    <source>
        <dbReference type="ARBA" id="ARBA00023087"/>
    </source>
</evidence>
<feature type="disulfide bond" evidence="11">
    <location>
        <begin position="184"/>
        <end position="238"/>
    </location>
</feature>
<evidence type="ECO:0000256" key="13">
    <source>
        <dbReference type="SAM" id="Coils"/>
    </source>
</evidence>
<comment type="caution">
    <text evidence="11">Lacks conserved residue(s) required for the propagation of feature annotation.</text>
</comment>
<dbReference type="Ensembl" id="ENSOSIT00000045979.1">
    <property type="protein sequence ID" value="ENSOSIP00000043692.1"/>
    <property type="gene ID" value="ENSOSIG00000020679.1"/>
</dbReference>
<dbReference type="GO" id="GO:0030546">
    <property type="term" value="F:signaling receptor activator activity"/>
    <property type="evidence" value="ECO:0007669"/>
    <property type="project" value="TreeGrafter"/>
</dbReference>
<keyword evidence="9 11" id="KW-1015">Disulfide bond</keyword>
<evidence type="ECO:0000256" key="14">
    <source>
        <dbReference type="SAM" id="MobiDB-lite"/>
    </source>
</evidence>
<dbReference type="InterPro" id="IPR011993">
    <property type="entry name" value="PH-like_dom_sf"/>
</dbReference>
<dbReference type="SMART" id="SM00006">
    <property type="entry name" value="A4_EXTRA"/>
    <property type="match status" value="1"/>
</dbReference>
<dbReference type="GO" id="GO:0007409">
    <property type="term" value="P:axonogenesis"/>
    <property type="evidence" value="ECO:0007669"/>
    <property type="project" value="TreeGrafter"/>
</dbReference>
<feature type="compositionally biased region" description="Acidic residues" evidence="14">
    <location>
        <begin position="282"/>
        <end position="301"/>
    </location>
</feature>
<dbReference type="InterPro" id="IPR036669">
    <property type="entry name" value="Amyloid_Cu-bd_sf"/>
</dbReference>
<feature type="signal peptide" evidence="15">
    <location>
        <begin position="1"/>
        <end position="18"/>
    </location>
</feature>
<dbReference type="Pfam" id="PF12925">
    <property type="entry name" value="APP_E2"/>
    <property type="match status" value="2"/>
</dbReference>
<keyword evidence="19" id="KW-1185">Reference proteome</keyword>
<feature type="disulfide bond" evidence="11">
    <location>
        <begin position="195"/>
        <end position="225"/>
    </location>
</feature>
<dbReference type="AlphaFoldDB" id="A0A8C7ZLM3"/>
<keyword evidence="5" id="KW-0722">Serine protease inhibitor</keyword>
<evidence type="ECO:0000259" key="17">
    <source>
        <dbReference type="PROSITE" id="PS51870"/>
    </source>
</evidence>
<evidence type="ECO:0000256" key="1">
    <source>
        <dbReference type="ARBA" id="ARBA00004479"/>
    </source>
</evidence>
<dbReference type="FunFam" id="3.30.1490.140:FF:000001">
    <property type="entry name" value="Amyloid beta (A4) protein b"/>
    <property type="match status" value="1"/>
</dbReference>
<dbReference type="PROSITE" id="PS00320">
    <property type="entry name" value="APP_INTRA"/>
    <property type="match status" value="1"/>
</dbReference>
<dbReference type="PRINTS" id="PR00204">
    <property type="entry name" value="BETAAMYLOID"/>
</dbReference>
<feature type="transmembrane region" description="Helical" evidence="12">
    <location>
        <begin position="690"/>
        <end position="712"/>
    </location>
</feature>
<dbReference type="InterPro" id="IPR008155">
    <property type="entry name" value="Amyloid_glyco"/>
</dbReference>
<dbReference type="PANTHER" id="PTHR23103:SF7">
    <property type="entry name" value="AMYLOID-BETA PRECURSOR PROTEIN"/>
    <property type="match status" value="1"/>
</dbReference>
<dbReference type="Gene3D" id="1.20.120.770">
    <property type="entry name" value="Amyloid precursor protein, E2 domain"/>
    <property type="match status" value="1"/>
</dbReference>
<comment type="similarity">
    <text evidence="11 12">Belongs to the APP family.</text>
</comment>
<feature type="region of interest" description="Disordered" evidence="14">
    <location>
        <begin position="246"/>
        <end position="304"/>
    </location>
</feature>
<dbReference type="GO" id="GO:0009986">
    <property type="term" value="C:cell surface"/>
    <property type="evidence" value="ECO:0007669"/>
    <property type="project" value="TreeGrafter"/>
</dbReference>
<dbReference type="Pfam" id="PF03494">
    <property type="entry name" value="Beta-APP"/>
    <property type="match status" value="1"/>
</dbReference>
<dbReference type="GeneTree" id="ENSGT00530000063252"/>
<dbReference type="InterPro" id="IPR036454">
    <property type="entry name" value="Amyloid_glyco_heparin-bd_sf"/>
</dbReference>
<sequence>MGENAAFVLLLAATLTLSSEVPVDDSVGLLTEPQVAMFCGKLNMHINVQSGKWEADPSGTKSCIDTKEGLLRYCQEVRVETTASRRNGEEGNSSFWLVFSCRSIQSFRSQMLWRPTSRSALLTGARKAVSSVAATHKLWCHTAVWVRRSLLQDDLVVELKQMLKKNCLTVGEFVSDALLVPDKCKFLHQERMDQCESHLHWHTVAKESCGDRSMNLHDYGMLLPCNIDRFRGVEFVCCPVEAEREMDSAEREGVESDVWWGGAETEYSDDSMTRPAATEPATAEDEEEENHEDEDLIDDRDSEERSAIIAMTTTTTTTTESVEEVVRVPTVAPSPPDAVDRYLEAPGDDNEHANFQKAKEQLEAKHREKMSVVMREWEEAERQAKSLPRAEKKALIQVQKSWNGSKFLLDVLRVVLKADVCFFSNYPRLQHFQEKVEALEQEAADERQQLVETHIARVEALINSRRRLALENYLNALQANPPRPNQVLNLLKKYVRAEQKDRQHTLKHYEHIHSVDPKKAAQIRPQVLTHLRVIEERMNQSLGLLFKVPRVANEIQNQVAIIVQRVLSEQSQQVSSLQTDKRVDGRISYGNDALMPDQAFSSAPMDPGLDRLGFIHPESFNQPNTENHVEPVDARPNPDRGLPTRPVSALKPEEMANVRMETGDRQSASFEVYHEKRVLLSEDVGSNKGAIIGLMVGGVVIATIIVITLVMLRKKQYTSIHHGVIEVDAAVTPEERHLARMQQNGYENPTYKFFEQMQN</sequence>
<dbReference type="PANTHER" id="PTHR23103">
    <property type="entry name" value="ALZHEIMER'S DISEASE BETA-AMYLOID RELATED"/>
    <property type="match status" value="1"/>
</dbReference>
<comment type="subcellular location">
    <subcellularLocation>
        <location evidence="12">Cell membrane</location>
        <topology evidence="12">Single-pass type I membrane protein</topology>
    </subcellularLocation>
    <subcellularLocation>
        <location evidence="1">Membrane</location>
        <topology evidence="1">Single-pass type I membrane protein</topology>
    </subcellularLocation>
</comment>
<feature type="coiled-coil region" evidence="13">
    <location>
        <begin position="429"/>
        <end position="456"/>
    </location>
</feature>
<comment type="function">
    <text evidence="12">Functions as a cell surface receptor and performs physiological functions on the surface of neurons relevant to neurite growth, neuronal adhesion and axonogenesis.</text>
</comment>
<dbReference type="SUPFAM" id="SSF89811">
    <property type="entry name" value="Amyloid beta a4 protein copper binding domain (domain 2)"/>
    <property type="match status" value="1"/>
</dbReference>